<gene>
    <name evidence="10" type="ordered locus">Ping_0489</name>
</gene>
<dbReference type="CDD" id="cd00854">
    <property type="entry name" value="NagA"/>
    <property type="match status" value="1"/>
</dbReference>
<dbReference type="EC" id="3.5.1.25" evidence="5"/>
<feature type="binding site" evidence="7">
    <location>
        <begin position="216"/>
        <end position="217"/>
    </location>
    <ligand>
        <name>substrate</name>
    </ligand>
</feature>
<feature type="active site" description="Proton donor/acceptor" evidence="6">
    <location>
        <position position="269"/>
    </location>
</feature>
<feature type="binding site" evidence="7">
    <location>
        <position position="247"/>
    </location>
    <ligand>
        <name>substrate</name>
    </ligand>
</feature>
<dbReference type="EMBL" id="CP000510">
    <property type="protein sequence ID" value="ABM02345.1"/>
    <property type="molecule type" value="Genomic_DNA"/>
</dbReference>
<feature type="binding site" evidence="7">
    <location>
        <position position="224"/>
    </location>
    <ligand>
        <name>substrate</name>
    </ligand>
</feature>
<evidence type="ECO:0000256" key="8">
    <source>
        <dbReference type="PIRSR" id="PIRSR038994-3"/>
    </source>
</evidence>
<feature type="binding site" evidence="7">
    <location>
        <position position="139"/>
    </location>
    <ligand>
        <name>substrate</name>
    </ligand>
</feature>
<dbReference type="eggNOG" id="COG1820">
    <property type="taxonomic scope" value="Bacteria"/>
</dbReference>
<dbReference type="PANTHER" id="PTHR11113">
    <property type="entry name" value="N-ACETYLGLUCOSAMINE-6-PHOSPHATE DEACETYLASE"/>
    <property type="match status" value="1"/>
</dbReference>
<dbReference type="OrthoDB" id="9776488at2"/>
<comment type="cofactor">
    <cofactor evidence="8">
        <name>a divalent metal cation</name>
        <dbReference type="ChEBI" id="CHEBI:60240"/>
    </cofactor>
    <text evidence="8">Binds 1 divalent metal cation per subunit.</text>
</comment>
<dbReference type="GO" id="GO:0008448">
    <property type="term" value="F:N-acetylglucosamine-6-phosphate deacetylase activity"/>
    <property type="evidence" value="ECO:0007669"/>
    <property type="project" value="UniProtKB-UniRule"/>
</dbReference>
<dbReference type="NCBIfam" id="NF008371">
    <property type="entry name" value="PRK11170.1"/>
    <property type="match status" value="1"/>
</dbReference>
<evidence type="ECO:0000256" key="2">
    <source>
        <dbReference type="ARBA" id="ARBA00022723"/>
    </source>
</evidence>
<feature type="binding site" evidence="8">
    <location>
        <position position="213"/>
    </location>
    <ligand>
        <name>Zn(2+)</name>
        <dbReference type="ChEBI" id="CHEBI:29105"/>
    </ligand>
</feature>
<dbReference type="InterPro" id="IPR003764">
    <property type="entry name" value="GlcNAc_6-P_deAcase"/>
</dbReference>
<evidence type="ECO:0000256" key="4">
    <source>
        <dbReference type="ARBA" id="ARBA00023277"/>
    </source>
</evidence>
<evidence type="ECO:0000256" key="1">
    <source>
        <dbReference type="ARBA" id="ARBA00010716"/>
    </source>
</evidence>
<dbReference type="NCBIfam" id="TIGR00221">
    <property type="entry name" value="nagA"/>
    <property type="match status" value="1"/>
</dbReference>
<evidence type="ECO:0000256" key="7">
    <source>
        <dbReference type="PIRSR" id="PIRSR038994-2"/>
    </source>
</evidence>
<dbReference type="Proteomes" id="UP000000639">
    <property type="component" value="Chromosome"/>
</dbReference>
<dbReference type="STRING" id="357804.Ping_0489"/>
<evidence type="ECO:0000256" key="3">
    <source>
        <dbReference type="ARBA" id="ARBA00022801"/>
    </source>
</evidence>
<dbReference type="Gene3D" id="2.30.40.10">
    <property type="entry name" value="Urease, subunit C, domain 1"/>
    <property type="match status" value="1"/>
</dbReference>
<dbReference type="PIRSF" id="PIRSF038994">
    <property type="entry name" value="NagA"/>
    <property type="match status" value="1"/>
</dbReference>
<feature type="domain" description="Amidohydrolase-related" evidence="9">
    <location>
        <begin position="51"/>
        <end position="372"/>
    </location>
</feature>
<protein>
    <recommendedName>
        <fullName evidence="5">N-acetylgalactosamine-6-phosphate deacetylase</fullName>
        <ecNumber evidence="5">3.5.1.25</ecNumber>
    </recommendedName>
    <alternativeName>
        <fullName evidence="5">N-acetylglucosamine-6-phosphate deacetylase</fullName>
    </alternativeName>
</protein>
<dbReference type="InterPro" id="IPR006680">
    <property type="entry name" value="Amidohydro-rel"/>
</dbReference>
<sequence>MYALTNCKIYTTDAVLLEHAVIVKNNKIDSVIPIAELSSTIKKIDLLGANLSPGFIDLQLNGCGGVMFNNEITEKTLAIMQSTNLKSGCTSYLPTLITSSDEDMRTALKVTRDYINKKPNEVLGLHLEGPYLSIERKGIHRSEYIRKADISMLDLICQNADIVSKVTIAPEKNSVEVIQRLSKAGIVVAIGHTNATYAQAAVAIDNGATFATHLFNAMTPMTGREPGVIGAIYDKNIYAGIIVDGFHVAYENVRISKKIMAEKLILVTDATAPAGADIEQFDFVGTTVYYKDGKCFAADGTLGGSALTMIEAIEKSVKFVGIELAEAVRMATLYPARAMSIANKIGSIKSGNIANLAIFSSDYKVTGTVLNGVYKAS</sequence>
<evidence type="ECO:0000259" key="9">
    <source>
        <dbReference type="Pfam" id="PF01979"/>
    </source>
</evidence>
<feature type="binding site" evidence="7">
    <location>
        <begin position="302"/>
        <end position="304"/>
    </location>
    <ligand>
        <name>substrate</name>
    </ligand>
</feature>
<keyword evidence="11" id="KW-1185">Reference proteome</keyword>
<evidence type="ECO:0000313" key="10">
    <source>
        <dbReference type="EMBL" id="ABM02345.1"/>
    </source>
</evidence>
<dbReference type="Gene3D" id="3.20.20.140">
    <property type="entry name" value="Metal-dependent hydrolases"/>
    <property type="match status" value="1"/>
</dbReference>
<accession>A1SS80</accession>
<dbReference type="SUPFAM" id="SSF51556">
    <property type="entry name" value="Metallo-dependent hydrolases"/>
    <property type="match status" value="1"/>
</dbReference>
<dbReference type="Pfam" id="PF01979">
    <property type="entry name" value="Amidohydro_1"/>
    <property type="match status" value="1"/>
</dbReference>
<feature type="binding site" evidence="8">
    <location>
        <position position="128"/>
    </location>
    <ligand>
        <name>Zn(2+)</name>
        <dbReference type="ChEBI" id="CHEBI:29105"/>
    </ligand>
</feature>
<keyword evidence="3 5" id="KW-0378">Hydrolase</keyword>
<dbReference type="KEGG" id="pin:Ping_0489"/>
<dbReference type="PANTHER" id="PTHR11113:SF14">
    <property type="entry name" value="N-ACETYLGLUCOSAMINE-6-PHOSPHATE DEACETYLASE"/>
    <property type="match status" value="1"/>
</dbReference>
<dbReference type="InterPro" id="IPR011059">
    <property type="entry name" value="Metal-dep_hydrolase_composite"/>
</dbReference>
<dbReference type="HOGENOM" id="CLU_032482_2_2_6"/>
<organism evidence="10 11">
    <name type="scientific">Psychromonas ingrahamii (strain DSM 17664 / CCUG 51855 / 37)</name>
    <dbReference type="NCBI Taxonomy" id="357804"/>
    <lineage>
        <taxon>Bacteria</taxon>
        <taxon>Pseudomonadati</taxon>
        <taxon>Pseudomonadota</taxon>
        <taxon>Gammaproteobacteria</taxon>
        <taxon>Alteromonadales</taxon>
        <taxon>Psychromonadaceae</taxon>
        <taxon>Psychromonas</taxon>
    </lineage>
</organism>
<feature type="binding site" evidence="8">
    <location>
        <position position="192"/>
    </location>
    <ligand>
        <name>Zn(2+)</name>
        <dbReference type="ChEBI" id="CHEBI:29105"/>
    </ligand>
</feature>
<dbReference type="FunFam" id="3.20.20.140:FF:000004">
    <property type="entry name" value="N-acetylglucosamine-6-phosphate deacetylase"/>
    <property type="match status" value="1"/>
</dbReference>
<name>A1SS80_PSYIN</name>
<dbReference type="GO" id="GO:0046872">
    <property type="term" value="F:metal ion binding"/>
    <property type="evidence" value="ECO:0007669"/>
    <property type="project" value="UniProtKB-KW"/>
</dbReference>
<evidence type="ECO:0000256" key="6">
    <source>
        <dbReference type="PIRSR" id="PIRSR038994-1"/>
    </source>
</evidence>
<dbReference type="RefSeq" id="WP_011768904.1">
    <property type="nucleotide sequence ID" value="NC_008709.1"/>
</dbReference>
<evidence type="ECO:0000256" key="5">
    <source>
        <dbReference type="PIRNR" id="PIRNR038994"/>
    </source>
</evidence>
<dbReference type="AlphaFoldDB" id="A1SS80"/>
<dbReference type="InterPro" id="IPR032466">
    <property type="entry name" value="Metal_Hydrolase"/>
</dbReference>
<keyword evidence="4 5" id="KW-0119">Carbohydrate metabolism</keyword>
<comment type="catalytic activity">
    <reaction evidence="5">
        <text>N-acetyl-D-glucosamine 6-phosphate + H2O = D-glucosamine 6-phosphate + acetate</text>
        <dbReference type="Rhea" id="RHEA:22936"/>
        <dbReference type="ChEBI" id="CHEBI:15377"/>
        <dbReference type="ChEBI" id="CHEBI:30089"/>
        <dbReference type="ChEBI" id="CHEBI:57513"/>
        <dbReference type="ChEBI" id="CHEBI:58725"/>
        <dbReference type="EC" id="3.5.1.25"/>
    </reaction>
</comment>
<keyword evidence="2 8" id="KW-0479">Metal-binding</keyword>
<dbReference type="SUPFAM" id="SSF51338">
    <property type="entry name" value="Composite domain of metallo-dependent hydrolases"/>
    <property type="match status" value="1"/>
</dbReference>
<comment type="similarity">
    <text evidence="1 5">Belongs to the metallo-dependent hydrolases superfamily. NagA family.</text>
</comment>
<reference evidence="10 11" key="1">
    <citation type="submission" date="2007-01" db="EMBL/GenBank/DDBJ databases">
        <title>Complete sequence of Psychromonas ingrahamii 37.</title>
        <authorList>
            <consortium name="US DOE Joint Genome Institute"/>
            <person name="Copeland A."/>
            <person name="Lucas S."/>
            <person name="Lapidus A."/>
            <person name="Barry K."/>
            <person name="Detter J.C."/>
            <person name="Glavina del Rio T."/>
            <person name="Hammon N."/>
            <person name="Israni S."/>
            <person name="Dalin E."/>
            <person name="Tice H."/>
            <person name="Pitluck S."/>
            <person name="Thompson L.S."/>
            <person name="Brettin T."/>
            <person name="Bruce D."/>
            <person name="Han C."/>
            <person name="Tapia R."/>
            <person name="Schmutz J."/>
            <person name="Larimer F."/>
            <person name="Land M."/>
            <person name="Hauser L."/>
            <person name="Kyrpides N."/>
            <person name="Ivanova N."/>
            <person name="Staley J."/>
            <person name="Richardson P."/>
        </authorList>
    </citation>
    <scope>NUCLEOTIDE SEQUENCE [LARGE SCALE GENOMIC DNA]</scope>
    <source>
        <strain evidence="10 11">37</strain>
    </source>
</reference>
<evidence type="ECO:0000313" key="11">
    <source>
        <dbReference type="Proteomes" id="UP000000639"/>
    </source>
</evidence>
<proteinExistence type="inferred from homology"/>
<dbReference type="GO" id="GO:0006046">
    <property type="term" value="P:N-acetylglucosamine catabolic process"/>
    <property type="evidence" value="ECO:0007669"/>
    <property type="project" value="TreeGrafter"/>
</dbReference>